<keyword evidence="14" id="KW-1185">Reference proteome</keyword>
<name>A0AAF0C5R8_9GAMM</name>
<dbReference type="PANTHER" id="PTHR30591">
    <property type="entry name" value="RECBCD ENZYME SUBUNIT RECC"/>
    <property type="match status" value="1"/>
</dbReference>
<keyword evidence="2 10" id="KW-0547">Nucleotide-binding</keyword>
<evidence type="ECO:0000256" key="4">
    <source>
        <dbReference type="ARBA" id="ARBA00022801"/>
    </source>
</evidence>
<dbReference type="GO" id="GO:0005524">
    <property type="term" value="F:ATP binding"/>
    <property type="evidence" value="ECO:0007669"/>
    <property type="project" value="UniProtKB-UniRule"/>
</dbReference>
<gene>
    <name evidence="10 13" type="primary">recC</name>
    <name evidence="13" type="ORF">SG35_012720</name>
</gene>
<dbReference type="KEGG" id="tact:SG35_012720"/>
<dbReference type="Gene3D" id="3.40.50.10930">
    <property type="match status" value="1"/>
</dbReference>
<comment type="similarity">
    <text evidence="10">Belongs to the RecC family.</text>
</comment>
<sequence length="1173" mass="132672">MIYLYPANKMENLLVLLDKIQQISPLAVFSQEIIVVQNPGMQHWLNLSLAKQRGISMNIRYALPAQFLWKLMRSVASDEDVPDQSPYSREVLTWRLAALLGSDEVTANPEFEQPSRYWQQETSAERAALKRYQLATQLADLYEQYLIFRPKWIDAWQHRESIFNLQNESLPHAGALDEIEKWQGLLWQLLIKELPYNPVTLMQDAIAGLNNKKAELPRRIVFFGINAMAPMWLDFINALSEHIEIHFFHLNPCFSYWGDILSEKQAVKAISNWVDGYEDIRSAVGNPLLASLGQQGREFMALLHNYSLVNIDVFEQAGSQDTVSAPEPGQQAAIPEAVTASVLAQLQNDILTLTDARQAPKKAKDDSVIITSCHSALREVQGLHDWLLHQFNADSELTPKDILVMCPQIESYAPYVNAVFTRGWQDIDDKIPPLPCSIADRSSKDAEPLIAAFIDLLNLPDSRFQVSGLVALLRLPAMQQKFSLSFEDIDKISLWVEQAAIHWGLDQQHKANILGLEQGSNSFTWQQGLSRLMTGFAYGDSEVIHQEALLLPVVEGDDGRLLGQLMLIIEQLQSFSHQLSTARDACSWQSFLQQMLDELFVVTGDHNFELIYHAIESLVEYCTHALYDKDIALSVVREFLNSHFSMPDPGRQFMVGQVTFCSMIPMRSIPFKIIAVLGLNDGEFPRQRQPLGFDLLAMTAAKLGDRSRRGDDRYLFLEAIISARQALYLSYQGRNIKTNAPREASLVLKELMEYLELGYGWQLGNSGDDIRQLPMQPFSADNYLGAYPGFDEKWLKLGNSTASGEENGNETLLISQEVISQENQLGDKQNSAAASENMPAEQQGEKTAQINASELIAFFQHPARQFARRQLNLYFEQVSIELEDAEPFTADRLQSYQLREQLLDCYLVAATKEGEDGPAATSDIDREVLQVITAARLAGKFPYLPTTGELFEKWRDDSEQFSRVIIEQGGDNPSQVYCEVLLSQADGNNISLSTLLPVQGQQLVFYRSSSAKAKDFFTLYLHQLILQVWQRQLAAGQISLQADEQGLLAHVSDCSGFYFDTKSQKVSQYRFKAIADPETQLARLLAAFASGQNQALLVNGELAEHYFKVTGRGKSFSQQDFEKYWHDVNAIRPLSADPYMHYFWPTCPDLSEHLSMIESLYQPMYQALEKVKL</sequence>
<dbReference type="InterPro" id="IPR041500">
    <property type="entry name" value="RecC_C"/>
</dbReference>
<dbReference type="GO" id="GO:0008854">
    <property type="term" value="F:exodeoxyribonuclease V activity"/>
    <property type="evidence" value="ECO:0007669"/>
    <property type="project" value="InterPro"/>
</dbReference>
<dbReference type="SUPFAM" id="SSF52980">
    <property type="entry name" value="Restriction endonuclease-like"/>
    <property type="match status" value="1"/>
</dbReference>
<keyword evidence="9 10" id="KW-0234">DNA repair</keyword>
<evidence type="ECO:0000256" key="9">
    <source>
        <dbReference type="ARBA" id="ARBA00023204"/>
    </source>
</evidence>
<dbReference type="PANTHER" id="PTHR30591:SF1">
    <property type="entry name" value="RECBCD ENZYME SUBUNIT RECC"/>
    <property type="match status" value="1"/>
</dbReference>
<accession>A0AAF0C5R8</accession>
<evidence type="ECO:0000256" key="8">
    <source>
        <dbReference type="ARBA" id="ARBA00023125"/>
    </source>
</evidence>
<dbReference type="Gene3D" id="1.10.10.160">
    <property type="match status" value="1"/>
</dbReference>
<evidence type="ECO:0000313" key="14">
    <source>
        <dbReference type="Proteomes" id="UP000032568"/>
    </source>
</evidence>
<keyword evidence="3 10" id="KW-0227">DNA damage</keyword>
<protein>
    <recommendedName>
        <fullName evidence="10">RecBCD enzyme subunit RecC</fullName>
    </recommendedName>
    <alternativeName>
        <fullName evidence="10">Exonuclease V subunit RecC</fullName>
        <shortName evidence="10">ExoV subunit RecC</shortName>
    </alternativeName>
    <alternativeName>
        <fullName evidence="10">Helicase/nuclease RecBCD subunit RecC</fullName>
    </alternativeName>
</protein>
<dbReference type="Gene3D" id="1.10.10.990">
    <property type="match status" value="1"/>
</dbReference>
<dbReference type="InterPro" id="IPR013986">
    <property type="entry name" value="DExx_box_DNA_helicase_dom_sf"/>
</dbReference>
<organism evidence="13 14">
    <name type="scientific">Thalassomonas actiniarum</name>
    <dbReference type="NCBI Taxonomy" id="485447"/>
    <lineage>
        <taxon>Bacteria</taxon>
        <taxon>Pseudomonadati</taxon>
        <taxon>Pseudomonadota</taxon>
        <taxon>Gammaproteobacteria</taxon>
        <taxon>Alteromonadales</taxon>
        <taxon>Colwelliaceae</taxon>
        <taxon>Thalassomonas</taxon>
    </lineage>
</organism>
<evidence type="ECO:0000313" key="13">
    <source>
        <dbReference type="EMBL" id="WDE01411.1"/>
    </source>
</evidence>
<proteinExistence type="inferred from homology"/>
<dbReference type="InterPro" id="IPR011335">
    <property type="entry name" value="Restrct_endonuc-II-like"/>
</dbReference>
<comment type="subunit">
    <text evidence="10">Heterotrimer of RecB, RecC and RecD. All subunits contribute to DNA-binding.</text>
</comment>
<feature type="compositionally biased region" description="Polar residues" evidence="11">
    <location>
        <begin position="824"/>
        <end position="834"/>
    </location>
</feature>
<dbReference type="EMBL" id="CP059735">
    <property type="protein sequence ID" value="WDE01411.1"/>
    <property type="molecule type" value="Genomic_DNA"/>
</dbReference>
<dbReference type="GO" id="GO:0003677">
    <property type="term" value="F:DNA binding"/>
    <property type="evidence" value="ECO:0007669"/>
    <property type="project" value="UniProtKB-UniRule"/>
</dbReference>
<dbReference type="AlphaFoldDB" id="A0AAF0C5R8"/>
<dbReference type="Pfam" id="PF17946">
    <property type="entry name" value="RecC_C"/>
    <property type="match status" value="1"/>
</dbReference>
<dbReference type="PIRSF" id="PIRSF000980">
    <property type="entry name" value="RecC"/>
    <property type="match status" value="1"/>
</dbReference>
<evidence type="ECO:0000256" key="6">
    <source>
        <dbReference type="ARBA" id="ARBA00022839"/>
    </source>
</evidence>
<evidence type="ECO:0000256" key="2">
    <source>
        <dbReference type="ARBA" id="ARBA00022741"/>
    </source>
</evidence>
<dbReference type="Gene3D" id="3.40.50.300">
    <property type="entry name" value="P-loop containing nucleotide triphosphate hydrolases"/>
    <property type="match status" value="2"/>
</dbReference>
<evidence type="ECO:0000256" key="11">
    <source>
        <dbReference type="SAM" id="MobiDB-lite"/>
    </source>
</evidence>
<keyword evidence="4 10" id="KW-0378">Hydrolase</keyword>
<dbReference type="Proteomes" id="UP000032568">
    <property type="component" value="Chromosome"/>
</dbReference>
<keyword evidence="5 10" id="KW-0347">Helicase</keyword>
<dbReference type="NCBIfam" id="TIGR01450">
    <property type="entry name" value="recC"/>
    <property type="match status" value="1"/>
</dbReference>
<dbReference type="InterPro" id="IPR027417">
    <property type="entry name" value="P-loop_NTPase"/>
</dbReference>
<dbReference type="RefSeq" id="WP_044833551.1">
    <property type="nucleotide sequence ID" value="NZ_CP059735.1"/>
</dbReference>
<dbReference type="InterPro" id="IPR006697">
    <property type="entry name" value="RecC"/>
</dbReference>
<feature type="region of interest" description="Disordered" evidence="11">
    <location>
        <begin position="824"/>
        <end position="846"/>
    </location>
</feature>
<evidence type="ECO:0000256" key="1">
    <source>
        <dbReference type="ARBA" id="ARBA00022722"/>
    </source>
</evidence>
<evidence type="ECO:0000256" key="7">
    <source>
        <dbReference type="ARBA" id="ARBA00022840"/>
    </source>
</evidence>
<comment type="miscellaneous">
    <text evidence="10">In the RecBCD complex, RecB has a slow 3'-5' helicase, an exonuclease activity and loads RecA onto ssDNA, RecD has a fast 5'-3' helicase activity, while RecC stimulates the ATPase and processivity of the RecB helicase and contributes to recognition of the Chi site.</text>
</comment>
<dbReference type="Pfam" id="PF04257">
    <property type="entry name" value="Exonuc_V_gamma"/>
    <property type="match status" value="1"/>
</dbReference>
<dbReference type="GO" id="GO:0003678">
    <property type="term" value="F:DNA helicase activity"/>
    <property type="evidence" value="ECO:0007669"/>
    <property type="project" value="UniProtKB-UniRule"/>
</dbReference>
<dbReference type="SUPFAM" id="SSF52540">
    <property type="entry name" value="P-loop containing nucleoside triphosphate hydrolases"/>
    <property type="match status" value="2"/>
</dbReference>
<evidence type="ECO:0000256" key="3">
    <source>
        <dbReference type="ARBA" id="ARBA00022763"/>
    </source>
</evidence>
<keyword evidence="7 10" id="KW-0067">ATP-binding</keyword>
<dbReference type="HAMAP" id="MF_01486">
    <property type="entry name" value="RecC"/>
    <property type="match status" value="1"/>
</dbReference>
<evidence type="ECO:0000256" key="5">
    <source>
        <dbReference type="ARBA" id="ARBA00022806"/>
    </source>
</evidence>
<evidence type="ECO:0000256" key="10">
    <source>
        <dbReference type="HAMAP-Rule" id="MF_01486"/>
    </source>
</evidence>
<feature type="domain" description="RecC C-terminal" evidence="12">
    <location>
        <begin position="848"/>
        <end position="1107"/>
    </location>
</feature>
<keyword evidence="1 10" id="KW-0540">Nuclease</keyword>
<dbReference type="GO" id="GO:0000724">
    <property type="term" value="P:double-strand break repair via homologous recombination"/>
    <property type="evidence" value="ECO:0007669"/>
    <property type="project" value="UniProtKB-UniRule"/>
</dbReference>
<reference evidence="13 14" key="2">
    <citation type="journal article" date="2022" name="Mar. Drugs">
        <title>Bioassay-Guided Fractionation Leads to the Detection of Cholic Acid Generated by the Rare Thalassomonas sp.</title>
        <authorList>
            <person name="Pheiffer F."/>
            <person name="Schneider Y.K."/>
            <person name="Hansen E.H."/>
            <person name="Andersen J.H."/>
            <person name="Isaksson J."/>
            <person name="Busche T."/>
            <person name="R C."/>
            <person name="Kalinowski J."/>
            <person name="Zyl L.V."/>
            <person name="Trindade M."/>
        </authorList>
    </citation>
    <scope>NUCLEOTIDE SEQUENCE [LARGE SCALE GENOMIC DNA]</scope>
    <source>
        <strain evidence="13 14">A5K-106</strain>
    </source>
</reference>
<comment type="function">
    <text evidence="10">A helicase/nuclease that prepares dsDNA breaks (DSB) for recombinational DNA repair. Binds to DSBs and unwinds DNA via a highly rapid and processive ATP-dependent bidirectional helicase activity. Unwinds dsDNA until it encounters a Chi (crossover hotspot instigator) sequence from the 3' direction. Cuts ssDNA a few nucleotides 3' to the Chi site. The properties and activities of the enzyme are changed at Chi. The Chi-altered holoenzyme produces a long 3'-ssDNA overhang and facilitates RecA-binding to the ssDNA for homologous DNA recombination and repair. Holoenzyme degrades any linearized DNA that is unable to undergo homologous recombination. In the holoenzyme this subunit recognizes the wild-type Chi sequence, and when added to isolated RecB increases its ATP-dependent helicase processivity.</text>
</comment>
<keyword evidence="6 10" id="KW-0269">Exonuclease</keyword>
<evidence type="ECO:0000259" key="12">
    <source>
        <dbReference type="Pfam" id="PF17946"/>
    </source>
</evidence>
<reference evidence="13 14" key="1">
    <citation type="journal article" date="2015" name="Genome Announc.">
        <title>Draft Genome Sequences of Marine Isolates of Thalassomonas viridans and Thalassomonas actiniarum.</title>
        <authorList>
            <person name="Olonade I."/>
            <person name="van Zyl L.J."/>
            <person name="Trindade M."/>
        </authorList>
    </citation>
    <scope>NUCLEOTIDE SEQUENCE [LARGE SCALE GENOMIC DNA]</scope>
    <source>
        <strain evidence="13 14">A5K-106</strain>
    </source>
</reference>
<dbReference type="GO" id="GO:0009338">
    <property type="term" value="C:exodeoxyribonuclease V complex"/>
    <property type="evidence" value="ECO:0007669"/>
    <property type="project" value="InterPro"/>
</dbReference>
<keyword evidence="8 10" id="KW-0238">DNA-binding</keyword>